<dbReference type="PANTHER" id="PTHR46666">
    <property type="entry name" value="60S RIBOSOMAL L18A-LIKE PROTEIN"/>
    <property type="match status" value="1"/>
</dbReference>
<keyword evidence="1" id="KW-0812">Transmembrane</keyword>
<keyword evidence="1" id="KW-0472">Membrane</keyword>
<proteinExistence type="predicted"/>
<protein>
    <recommendedName>
        <fullName evidence="4">60S ribosomal protein L18a-like protein</fullName>
    </recommendedName>
</protein>
<reference evidence="2" key="1">
    <citation type="submission" date="2024-03" db="EMBL/GenBank/DDBJ databases">
        <title>WGS assembly of Saponaria officinalis var. Norfolk2.</title>
        <authorList>
            <person name="Jenkins J."/>
            <person name="Shu S."/>
            <person name="Grimwood J."/>
            <person name="Barry K."/>
            <person name="Goodstein D."/>
            <person name="Schmutz J."/>
            <person name="Leebens-Mack J."/>
            <person name="Osbourn A."/>
        </authorList>
    </citation>
    <scope>NUCLEOTIDE SEQUENCE [LARGE SCALE GENOMIC DNA]</scope>
    <source>
        <strain evidence="2">JIC</strain>
    </source>
</reference>
<name>A0AAW1L211_SAPOF</name>
<sequence length="102" mass="11655">MEQICNQHQKECSRGDYTIIEDAEDSLLGLYDKPLPFFGCGIGWFSFLLGFVLPLMWYYATILYFRNYYQRDPRERTGLATCAIASLVFSVGVLILAAVILI</sequence>
<evidence type="ECO:0000313" key="3">
    <source>
        <dbReference type="Proteomes" id="UP001443914"/>
    </source>
</evidence>
<gene>
    <name evidence="2" type="ORF">RND81_05G246300</name>
</gene>
<dbReference type="EMBL" id="JBDFQZ010000005">
    <property type="protein sequence ID" value="KAK9726926.1"/>
    <property type="molecule type" value="Genomic_DNA"/>
</dbReference>
<evidence type="ECO:0000256" key="1">
    <source>
        <dbReference type="SAM" id="Phobius"/>
    </source>
</evidence>
<comment type="caution">
    <text evidence="2">The sequence shown here is derived from an EMBL/GenBank/DDBJ whole genome shotgun (WGS) entry which is preliminary data.</text>
</comment>
<dbReference type="AlphaFoldDB" id="A0AAW1L211"/>
<feature type="transmembrane region" description="Helical" evidence="1">
    <location>
        <begin position="42"/>
        <end position="65"/>
    </location>
</feature>
<accession>A0AAW1L211</accession>
<evidence type="ECO:0000313" key="2">
    <source>
        <dbReference type="EMBL" id="KAK9726926.1"/>
    </source>
</evidence>
<dbReference type="PANTHER" id="PTHR46666:SF2">
    <property type="entry name" value="60S RIBOSOMAL L18A-LIKE PROTEIN"/>
    <property type="match status" value="1"/>
</dbReference>
<evidence type="ECO:0008006" key="4">
    <source>
        <dbReference type="Google" id="ProtNLM"/>
    </source>
</evidence>
<feature type="transmembrane region" description="Helical" evidence="1">
    <location>
        <begin position="77"/>
        <end position="101"/>
    </location>
</feature>
<keyword evidence="3" id="KW-1185">Reference proteome</keyword>
<keyword evidence="1" id="KW-1133">Transmembrane helix</keyword>
<organism evidence="2 3">
    <name type="scientific">Saponaria officinalis</name>
    <name type="common">Common soapwort</name>
    <name type="synonym">Lychnis saponaria</name>
    <dbReference type="NCBI Taxonomy" id="3572"/>
    <lineage>
        <taxon>Eukaryota</taxon>
        <taxon>Viridiplantae</taxon>
        <taxon>Streptophyta</taxon>
        <taxon>Embryophyta</taxon>
        <taxon>Tracheophyta</taxon>
        <taxon>Spermatophyta</taxon>
        <taxon>Magnoliopsida</taxon>
        <taxon>eudicotyledons</taxon>
        <taxon>Gunneridae</taxon>
        <taxon>Pentapetalae</taxon>
        <taxon>Caryophyllales</taxon>
        <taxon>Caryophyllaceae</taxon>
        <taxon>Caryophylleae</taxon>
        <taxon>Saponaria</taxon>
    </lineage>
</organism>
<dbReference type="Proteomes" id="UP001443914">
    <property type="component" value="Unassembled WGS sequence"/>
</dbReference>